<feature type="domain" description="Ig-like" evidence="10">
    <location>
        <begin position="437"/>
        <end position="507"/>
    </location>
</feature>
<feature type="domain" description="Ig-like" evidence="10">
    <location>
        <begin position="351"/>
        <end position="432"/>
    </location>
</feature>
<keyword evidence="7" id="KW-1133">Transmembrane helix</keyword>
<dbReference type="PANTHER" id="PTHR19331:SF465">
    <property type="entry name" value="EGG PEPTIDE SPERACT RECEPTOR"/>
    <property type="match status" value="1"/>
</dbReference>
<keyword evidence="3 5" id="KW-1015">Disulfide bond</keyword>
<dbReference type="InterPro" id="IPR036772">
    <property type="entry name" value="SRCR-like_dom_sf"/>
</dbReference>
<evidence type="ECO:0000256" key="3">
    <source>
        <dbReference type="ARBA" id="ARBA00023157"/>
    </source>
</evidence>
<keyword evidence="7" id="KW-0812">Transmembrane</keyword>
<feature type="domain" description="Ig-like" evidence="10">
    <location>
        <begin position="523"/>
        <end position="615"/>
    </location>
</feature>
<dbReference type="FunFam" id="3.10.250.10:FF:000011">
    <property type="entry name" value="Scavenger receptor class A member 5"/>
    <property type="match status" value="2"/>
</dbReference>
<dbReference type="PRINTS" id="PR00258">
    <property type="entry name" value="SPERACTRCPTR"/>
</dbReference>
<dbReference type="InterPro" id="IPR036179">
    <property type="entry name" value="Ig-like_dom_sf"/>
</dbReference>
<dbReference type="EMBL" id="JAIWYP010000003">
    <property type="protein sequence ID" value="KAH3854196.1"/>
    <property type="molecule type" value="Genomic_DNA"/>
</dbReference>
<keyword evidence="13" id="KW-1185">Reference proteome</keyword>
<name>A0A9D4L9R4_DREPO</name>
<evidence type="ECO:0000313" key="13">
    <source>
        <dbReference type="Proteomes" id="UP000828390"/>
    </source>
</evidence>
<reference evidence="12" key="2">
    <citation type="submission" date="2020-11" db="EMBL/GenBank/DDBJ databases">
        <authorList>
            <person name="McCartney M.A."/>
            <person name="Auch B."/>
            <person name="Kono T."/>
            <person name="Mallez S."/>
            <person name="Becker A."/>
            <person name="Gohl D.M."/>
            <person name="Silverstein K.A.T."/>
            <person name="Koren S."/>
            <person name="Bechman K.B."/>
            <person name="Herman A."/>
            <person name="Abrahante J.E."/>
            <person name="Garbe J."/>
        </authorList>
    </citation>
    <scope>NUCLEOTIDE SEQUENCE</scope>
    <source>
        <strain evidence="12">Duluth1</strain>
        <tissue evidence="12">Whole animal</tissue>
    </source>
</reference>
<evidence type="ECO:0000256" key="6">
    <source>
        <dbReference type="SAM" id="MobiDB-lite"/>
    </source>
</evidence>
<dbReference type="PROSITE" id="PS00420">
    <property type="entry name" value="SRCR_1"/>
    <property type="match status" value="3"/>
</dbReference>
<evidence type="ECO:0000259" key="11">
    <source>
        <dbReference type="PROSITE" id="PS50853"/>
    </source>
</evidence>
<feature type="compositionally biased region" description="Polar residues" evidence="6">
    <location>
        <begin position="1350"/>
        <end position="1361"/>
    </location>
</feature>
<dbReference type="PANTHER" id="PTHR19331">
    <property type="entry name" value="SCAVENGER RECEPTOR DOMAIN-CONTAINING"/>
    <property type="match status" value="1"/>
</dbReference>
<evidence type="ECO:0000256" key="8">
    <source>
        <dbReference type="SAM" id="SignalP"/>
    </source>
</evidence>
<reference evidence="12" key="1">
    <citation type="journal article" date="2019" name="bioRxiv">
        <title>The Genome of the Zebra Mussel, Dreissena polymorpha: A Resource for Invasive Species Research.</title>
        <authorList>
            <person name="McCartney M.A."/>
            <person name="Auch B."/>
            <person name="Kono T."/>
            <person name="Mallez S."/>
            <person name="Zhang Y."/>
            <person name="Obille A."/>
            <person name="Becker A."/>
            <person name="Abrahante J.E."/>
            <person name="Garbe J."/>
            <person name="Badalamenti J.P."/>
            <person name="Herman A."/>
            <person name="Mangelson H."/>
            <person name="Liachko I."/>
            <person name="Sullivan S."/>
            <person name="Sone E.D."/>
            <person name="Koren S."/>
            <person name="Silverstein K.A.T."/>
            <person name="Beckman K.B."/>
            <person name="Gohl D.M."/>
        </authorList>
    </citation>
    <scope>NUCLEOTIDE SEQUENCE</scope>
    <source>
        <strain evidence="12">Duluth1</strain>
        <tissue evidence="12">Whole animal</tissue>
    </source>
</reference>
<evidence type="ECO:0000256" key="4">
    <source>
        <dbReference type="ARBA" id="ARBA00023180"/>
    </source>
</evidence>
<dbReference type="Gene3D" id="3.10.250.10">
    <property type="entry name" value="SRCR-like domain"/>
    <property type="match status" value="3"/>
</dbReference>
<feature type="domain" description="SRCR" evidence="9">
    <location>
        <begin position="245"/>
        <end position="348"/>
    </location>
</feature>
<comment type="caution">
    <text evidence="5">Lacks conserved residue(s) required for the propagation of feature annotation.</text>
</comment>
<feature type="domain" description="Fibronectin type-III" evidence="11">
    <location>
        <begin position="1103"/>
        <end position="1204"/>
    </location>
</feature>
<feature type="disulfide bond" evidence="5">
    <location>
        <begin position="211"/>
        <end position="221"/>
    </location>
</feature>
<dbReference type="SMART" id="SM00202">
    <property type="entry name" value="SR"/>
    <property type="match status" value="3"/>
</dbReference>
<feature type="domain" description="SRCR" evidence="9">
    <location>
        <begin position="31"/>
        <end position="134"/>
    </location>
</feature>
<keyword evidence="7" id="KW-0472">Membrane</keyword>
<dbReference type="PROSITE" id="PS50287">
    <property type="entry name" value="SRCR_2"/>
    <property type="match status" value="3"/>
</dbReference>
<feature type="domain" description="Ig-like" evidence="10">
    <location>
        <begin position="803"/>
        <end position="891"/>
    </location>
</feature>
<comment type="caution">
    <text evidence="12">The sequence shown here is derived from an EMBL/GenBank/DDBJ whole genome shotgun (WGS) entry which is preliminary data.</text>
</comment>
<feature type="signal peptide" evidence="8">
    <location>
        <begin position="1"/>
        <end position="28"/>
    </location>
</feature>
<dbReference type="GO" id="GO:0016020">
    <property type="term" value="C:membrane"/>
    <property type="evidence" value="ECO:0007669"/>
    <property type="project" value="InterPro"/>
</dbReference>
<keyword evidence="4" id="KW-0325">Glycoprotein</keyword>
<gene>
    <name evidence="12" type="ORF">DPMN_096735</name>
</gene>
<feature type="transmembrane region" description="Helical" evidence="7">
    <location>
        <begin position="1207"/>
        <end position="1232"/>
    </location>
</feature>
<dbReference type="OrthoDB" id="536948at2759"/>
<proteinExistence type="predicted"/>
<feature type="disulfide bond" evidence="5">
    <location>
        <begin position="103"/>
        <end position="113"/>
    </location>
</feature>
<evidence type="ECO:0000259" key="10">
    <source>
        <dbReference type="PROSITE" id="PS50835"/>
    </source>
</evidence>
<dbReference type="FunFam" id="3.10.250.10:FF:000001">
    <property type="entry name" value="Lysyl oxidase 4 isoform X1"/>
    <property type="match status" value="1"/>
</dbReference>
<dbReference type="InterPro" id="IPR013783">
    <property type="entry name" value="Ig-like_fold"/>
</dbReference>
<sequence>MFQLKTLTLSLTILGIISVILLKHFAEAQNIRLVNGSRSNQGRLEVFYNNTWGTVCDDNFDSLEAIVACRMLGFSGYPLKYAVQDKAAFGQGNGPIWLDELMCTGNESSLFNCRANAWGVHDCGHTKDVGVDCDFSMNVRLVNGSRPSQGRLEVFYNNLWGTVCDDSFNSFAAKVACRMLGFDGNLFAPTAWGSAYYGQGTGKIWLDGVTCNGYESRLSHCRANNWGVHDCGHSEDVGVDCTPYIRLVNGSRHSQGRLEVFHNNTWGTVCDDAFDGLDATVVCRMLGFSGDLFTFAVRDQAFYGKGTDPIWLDNVECNGTESSLFNCRANNWGLHNCGHGEDVGVDCEFSQSVSIIGNQRVNENNSITLGCQLSTCSTSSCSYRWSSSKALPVNTAQQNITLTNITRDWNTATVFCQVTFNSTFFIRSTTMNVQYGPSSASISVGSPLTMTENTTSPTAITCSSPVCNPSCSAKWINGSTQIHSTTLFSTHVSRYFAGWYTCNVSNSVGFWTINLNLIVNYGPSDILITPSQENHTLVEGASGQNINCSIWDYFPSCLVQWKRNNIISQEKSVNGGRIDLFLFNRTVSRDDTSMYTCTAKNLASSIEIKREKTVGLTVLYGPDAVDITPTDATIRVVEGQSISVTCIMRNCFKDCILQWMRSSSIFVQPQSVTSLPLFSSTYKVDRQMSGTYVCIGTNKDSLKIANHSMALDVRYGPTSAAISVSSPLTLTENILPPTTITCSSPVCNPSCNVKWFNGSTEIHNATLFSSPVSRYFAGSYTCNVSNSIGFLTKQLDLIVNYGPDAVEITPTQSKIQVLEGQSINVVCTIRSCFKDCNLQWTRSSDLASPSQNVTSLPLFESNHTVNRQDAGIFFCTGTNRNSLKTANDTVNLDVLYAPDVKLYWDESEKKFTCKAAGNPTNYTFQALEHRILGFPIRNISFQPNIGGLRYAVLKERSYQDKGTYTCTVENGILKNGAIKHSHTLEVVIKDVPILLEHTNMYNVSKGKPLTVTIPVYAFPAVPRTGIVIKIGDRIISASDNITVNLENGTGFVFFHNLHIASDIQALSVVFNVMREDFFRNCIVNFTNAVGITTAHIAIFPQGPPDIPVRFEQHSTTYDSATFTVLPGFFNGGDQTLVLQYRRVNSDSLWANGSVVDAGKENKTVVSMTVGDLSQVTGYEFRVYAFNVYGQSGYSAVVQIATALHLEMVIGSVTGGTAGIVLIAVIVCLIVYLKKMRDKTPPPTAPFTNILEKQKWQVHAENNLYAKSLPASENIYMNTNTTKKVPSKVDDDELYVNQVGYSPYRQTSVDSNRHIKDHSYHDEDYMNVAKQFGKPQSIDEDRSADNPVYENTQLADNSTNKNLELGSINIRPGKTQSKKKEDDESEHEYMALQWIKK</sequence>
<keyword evidence="1 8" id="KW-0732">Signal</keyword>
<dbReference type="Pfam" id="PF13895">
    <property type="entry name" value="Ig_2"/>
    <property type="match status" value="1"/>
</dbReference>
<feature type="domain" description="Ig-like" evidence="10">
    <location>
        <begin position="622"/>
        <end position="705"/>
    </location>
</feature>
<evidence type="ECO:0000256" key="1">
    <source>
        <dbReference type="ARBA" id="ARBA00022729"/>
    </source>
</evidence>
<organism evidence="12 13">
    <name type="scientific">Dreissena polymorpha</name>
    <name type="common">Zebra mussel</name>
    <name type="synonym">Mytilus polymorpha</name>
    <dbReference type="NCBI Taxonomy" id="45954"/>
    <lineage>
        <taxon>Eukaryota</taxon>
        <taxon>Metazoa</taxon>
        <taxon>Spiralia</taxon>
        <taxon>Lophotrochozoa</taxon>
        <taxon>Mollusca</taxon>
        <taxon>Bivalvia</taxon>
        <taxon>Autobranchia</taxon>
        <taxon>Heteroconchia</taxon>
        <taxon>Euheterodonta</taxon>
        <taxon>Imparidentia</taxon>
        <taxon>Neoheterodontei</taxon>
        <taxon>Myida</taxon>
        <taxon>Dreissenoidea</taxon>
        <taxon>Dreissenidae</taxon>
        <taxon>Dreissena</taxon>
    </lineage>
</organism>
<evidence type="ECO:0000259" key="9">
    <source>
        <dbReference type="PROSITE" id="PS50287"/>
    </source>
</evidence>
<feature type="region of interest" description="Disordered" evidence="6">
    <location>
        <begin position="1350"/>
        <end position="1396"/>
    </location>
</feature>
<evidence type="ECO:0000313" key="12">
    <source>
        <dbReference type="EMBL" id="KAH3854196.1"/>
    </source>
</evidence>
<dbReference type="CDD" id="cd00063">
    <property type="entry name" value="FN3"/>
    <property type="match status" value="1"/>
</dbReference>
<dbReference type="Pfam" id="PF00530">
    <property type="entry name" value="SRCR"/>
    <property type="match status" value="3"/>
</dbReference>
<keyword evidence="2" id="KW-0677">Repeat</keyword>
<evidence type="ECO:0000256" key="7">
    <source>
        <dbReference type="SAM" id="Phobius"/>
    </source>
</evidence>
<dbReference type="SMART" id="SM00060">
    <property type="entry name" value="FN3"/>
    <property type="match status" value="1"/>
</dbReference>
<dbReference type="Gene3D" id="2.60.40.10">
    <property type="entry name" value="Immunoglobulins"/>
    <property type="match status" value="5"/>
</dbReference>
<dbReference type="SUPFAM" id="SSF48726">
    <property type="entry name" value="Immunoglobulin"/>
    <property type="match status" value="4"/>
</dbReference>
<dbReference type="InterPro" id="IPR003961">
    <property type="entry name" value="FN3_dom"/>
</dbReference>
<dbReference type="InterPro" id="IPR001190">
    <property type="entry name" value="SRCR"/>
</dbReference>
<dbReference type="PROSITE" id="PS50853">
    <property type="entry name" value="FN3"/>
    <property type="match status" value="1"/>
</dbReference>
<feature type="domain" description="Ig-like" evidence="10">
    <location>
        <begin position="717"/>
        <end position="798"/>
    </location>
</feature>
<dbReference type="InterPro" id="IPR003599">
    <property type="entry name" value="Ig_sub"/>
</dbReference>
<dbReference type="Proteomes" id="UP000828390">
    <property type="component" value="Unassembled WGS sequence"/>
</dbReference>
<evidence type="ECO:0000256" key="5">
    <source>
        <dbReference type="PROSITE-ProRule" id="PRU00196"/>
    </source>
</evidence>
<dbReference type="SMART" id="SM00409">
    <property type="entry name" value="IG"/>
    <property type="match status" value="7"/>
</dbReference>
<evidence type="ECO:0000256" key="2">
    <source>
        <dbReference type="ARBA" id="ARBA00022737"/>
    </source>
</evidence>
<dbReference type="PROSITE" id="PS50835">
    <property type="entry name" value="IG_LIKE"/>
    <property type="match status" value="6"/>
</dbReference>
<dbReference type="InterPro" id="IPR036116">
    <property type="entry name" value="FN3_sf"/>
</dbReference>
<dbReference type="SUPFAM" id="SSF56487">
    <property type="entry name" value="SRCR-like"/>
    <property type="match status" value="3"/>
</dbReference>
<feature type="disulfide bond" evidence="5">
    <location>
        <begin position="317"/>
        <end position="327"/>
    </location>
</feature>
<dbReference type="SUPFAM" id="SSF49265">
    <property type="entry name" value="Fibronectin type III"/>
    <property type="match status" value="1"/>
</dbReference>
<protein>
    <submittedName>
        <fullName evidence="12">Uncharacterized protein</fullName>
    </submittedName>
</protein>
<feature type="domain" description="SRCR" evidence="9">
    <location>
        <begin position="139"/>
        <end position="242"/>
    </location>
</feature>
<dbReference type="InterPro" id="IPR007110">
    <property type="entry name" value="Ig-like_dom"/>
</dbReference>
<accession>A0A9D4L9R4</accession>
<feature type="chain" id="PRO_5039565938" evidence="8">
    <location>
        <begin position="29"/>
        <end position="1396"/>
    </location>
</feature>